<sequence length="266" mass="28516">LCDKGRRLGGSLVFASVANADNEDFLNYLIAQVGKLPITVKLGVEVTPALIEDIKPDVVILAQGGNLTTPQIPGSDLPSVLSGKDLRQMVSGTSDKLSWWQKGALSLASALMPGLLSVPSLRRLTGYWMPLGKRVAIIGGDVVACELAKFLVERGREVTILESSTDMAIEMAIGRRWNFLPRLREAGVAILKNVDFEEITPHGVNITDSEGKKQAIAADTVVLAGGMEPNQALSQQIEGKVPQIHLVGDCSELRLIHGAVEDGYRA</sequence>
<dbReference type="SUPFAM" id="SSF51905">
    <property type="entry name" value="FAD/NAD(P)-binding domain"/>
    <property type="match status" value="2"/>
</dbReference>
<feature type="non-terminal residue" evidence="6">
    <location>
        <position position="266"/>
    </location>
</feature>
<gene>
    <name evidence="6" type="ORF">S01H1_42692</name>
</gene>
<comment type="cofactor">
    <cofactor evidence="1">
        <name>FMN</name>
        <dbReference type="ChEBI" id="CHEBI:58210"/>
    </cofactor>
</comment>
<organism evidence="6">
    <name type="scientific">marine sediment metagenome</name>
    <dbReference type="NCBI Taxonomy" id="412755"/>
    <lineage>
        <taxon>unclassified sequences</taxon>
        <taxon>metagenomes</taxon>
        <taxon>ecological metagenomes</taxon>
    </lineage>
</organism>
<evidence type="ECO:0000256" key="2">
    <source>
        <dbReference type="ARBA" id="ARBA00022630"/>
    </source>
</evidence>
<evidence type="ECO:0000256" key="1">
    <source>
        <dbReference type="ARBA" id="ARBA00001917"/>
    </source>
</evidence>
<dbReference type="PANTHER" id="PTHR42917">
    <property type="entry name" value="2,4-DIENOYL-COA REDUCTASE"/>
    <property type="match status" value="1"/>
</dbReference>
<dbReference type="Gene3D" id="3.40.50.720">
    <property type="entry name" value="NAD(P)-binding Rossmann-like Domain"/>
    <property type="match status" value="1"/>
</dbReference>
<reference evidence="6" key="1">
    <citation type="journal article" date="2014" name="Front. Microbiol.">
        <title>High frequency of phylogenetically diverse reductive dehalogenase-homologous genes in deep subseafloor sedimentary metagenomes.</title>
        <authorList>
            <person name="Kawai M."/>
            <person name="Futagami T."/>
            <person name="Toyoda A."/>
            <person name="Takaki Y."/>
            <person name="Nishi S."/>
            <person name="Hori S."/>
            <person name="Arai W."/>
            <person name="Tsubouchi T."/>
            <person name="Morono Y."/>
            <person name="Uchiyama I."/>
            <person name="Ito T."/>
            <person name="Fujiyama A."/>
            <person name="Inagaki F."/>
            <person name="Takami H."/>
        </authorList>
    </citation>
    <scope>NUCLEOTIDE SEQUENCE</scope>
    <source>
        <strain evidence="6">Expedition CK06-06</strain>
    </source>
</reference>
<dbReference type="InterPro" id="IPR051793">
    <property type="entry name" value="NADH:flavin_oxidoreductase"/>
</dbReference>
<name>X0W804_9ZZZZ</name>
<feature type="domain" description="FAD/NAD(P)-binding" evidence="5">
    <location>
        <begin position="53"/>
        <end position="259"/>
    </location>
</feature>
<evidence type="ECO:0000259" key="5">
    <source>
        <dbReference type="Pfam" id="PF07992"/>
    </source>
</evidence>
<dbReference type="InterPro" id="IPR023753">
    <property type="entry name" value="FAD/NAD-binding_dom"/>
</dbReference>
<dbReference type="Gene3D" id="3.50.50.60">
    <property type="entry name" value="FAD/NAD(P)-binding domain"/>
    <property type="match status" value="1"/>
</dbReference>
<keyword evidence="2" id="KW-0285">Flavoprotein</keyword>
<keyword evidence="4" id="KW-0560">Oxidoreductase</keyword>
<evidence type="ECO:0000313" key="6">
    <source>
        <dbReference type="EMBL" id="GAG08776.1"/>
    </source>
</evidence>
<evidence type="ECO:0000256" key="4">
    <source>
        <dbReference type="ARBA" id="ARBA00023002"/>
    </source>
</evidence>
<dbReference type="PANTHER" id="PTHR42917:SF2">
    <property type="entry name" value="2,4-DIENOYL-COA REDUCTASE [(2E)-ENOYL-COA-PRODUCING]"/>
    <property type="match status" value="1"/>
</dbReference>
<keyword evidence="3" id="KW-0288">FMN</keyword>
<evidence type="ECO:0000256" key="3">
    <source>
        <dbReference type="ARBA" id="ARBA00022643"/>
    </source>
</evidence>
<protein>
    <recommendedName>
        <fullName evidence="5">FAD/NAD(P)-binding domain-containing protein</fullName>
    </recommendedName>
</protein>
<comment type="caution">
    <text evidence="6">The sequence shown here is derived from an EMBL/GenBank/DDBJ whole genome shotgun (WGS) entry which is preliminary data.</text>
</comment>
<dbReference type="InterPro" id="IPR036188">
    <property type="entry name" value="FAD/NAD-bd_sf"/>
</dbReference>
<proteinExistence type="predicted"/>
<dbReference type="GO" id="GO:0016491">
    <property type="term" value="F:oxidoreductase activity"/>
    <property type="evidence" value="ECO:0007669"/>
    <property type="project" value="UniProtKB-KW"/>
</dbReference>
<dbReference type="EMBL" id="BARS01027160">
    <property type="protein sequence ID" value="GAG08776.1"/>
    <property type="molecule type" value="Genomic_DNA"/>
</dbReference>
<dbReference type="AlphaFoldDB" id="X0W804"/>
<dbReference type="Pfam" id="PF07992">
    <property type="entry name" value="Pyr_redox_2"/>
    <property type="match status" value="1"/>
</dbReference>
<accession>X0W804</accession>
<feature type="non-terminal residue" evidence="6">
    <location>
        <position position="1"/>
    </location>
</feature>